<dbReference type="Gene3D" id="1.10.1790.20">
    <property type="match status" value="1"/>
</dbReference>
<dbReference type="PANTHER" id="PTHR48443">
    <property type="entry name" value="DNA-DIRECTED RNA POLYMERASE SUBUNIT BETA"/>
    <property type="match status" value="1"/>
</dbReference>
<evidence type="ECO:0000259" key="7">
    <source>
        <dbReference type="Pfam" id="PF04998"/>
    </source>
</evidence>
<dbReference type="InterPro" id="IPR007081">
    <property type="entry name" value="RNA_pol_Rpb1_5"/>
</dbReference>
<gene>
    <name evidence="9" type="primary">rpoC2</name>
</gene>
<accession>A0A3Q9R254</accession>
<keyword evidence="5" id="KW-0804">Transcription</keyword>
<keyword evidence="9" id="KW-0934">Plastid</keyword>
<dbReference type="Pfam" id="PF04998">
    <property type="entry name" value="RNA_pol_Rpb1_5"/>
    <property type="match status" value="1"/>
</dbReference>
<protein>
    <recommendedName>
        <fullName evidence="1">DNA-directed RNA polymerase</fullName>
        <ecNumber evidence="1">2.7.7.6</ecNumber>
    </recommendedName>
</protein>
<evidence type="ECO:0000256" key="1">
    <source>
        <dbReference type="ARBA" id="ARBA00012418"/>
    </source>
</evidence>
<evidence type="ECO:0000256" key="4">
    <source>
        <dbReference type="ARBA" id="ARBA00022695"/>
    </source>
</evidence>
<evidence type="ECO:0000313" key="9">
    <source>
        <dbReference type="EMBL" id="AZU95837.1"/>
    </source>
</evidence>
<dbReference type="InterPro" id="IPR038120">
    <property type="entry name" value="Rpb1_funnel_sf"/>
</dbReference>
<dbReference type="InterPro" id="IPR042102">
    <property type="entry name" value="RNA_pol_Rpb1_3_sf"/>
</dbReference>
<evidence type="ECO:0000256" key="6">
    <source>
        <dbReference type="SAM" id="MobiDB-lite"/>
    </source>
</evidence>
<evidence type="ECO:0000256" key="5">
    <source>
        <dbReference type="ARBA" id="ARBA00023163"/>
    </source>
</evidence>
<dbReference type="HAMAP" id="MF_01324">
    <property type="entry name" value="RNApol_bact_RpoC2"/>
    <property type="match status" value="1"/>
</dbReference>
<keyword evidence="3" id="KW-0808">Transferase</keyword>
<dbReference type="InterPro" id="IPR007083">
    <property type="entry name" value="RNA_pol_Rpb1_4"/>
</dbReference>
<dbReference type="GO" id="GO:0000428">
    <property type="term" value="C:DNA-directed RNA polymerase complex"/>
    <property type="evidence" value="ECO:0007669"/>
    <property type="project" value="UniProtKB-KW"/>
</dbReference>
<evidence type="ECO:0000256" key="3">
    <source>
        <dbReference type="ARBA" id="ARBA00022679"/>
    </source>
</evidence>
<sequence>MAEPGRLLSCNRVMDGTAMRRLISSLVTRFGTVYTAHVPDQLKTLGFQQATSASLSLGIDDLSATPSREWLIRDAESLALFENNRCGNVHAVERLRQLIEAWYAISEYVKAGVHLNFGITDNINPVYVMSFSGARGSISQIHQSLGMRGLMLDPEGQIIELPVRGNFREGLSLTEYIISCYGARKGIVDIAVRTADAGYLTRRLVEVVQRIVVRRIDCGSTRGITVSYNPRNKQNGRIIVAQLRLIGRVLASNVYAGTRCIATRNQDIGVGLANQLIALRARPLYIRSPLGCDSIMFWICRLCYGWSLARQGLVGLGEAVGIIAGQSIGEPGTQLTLRTFHTGGVFTGDVAQHVRAPFTGITRYNATLVRLTRTRHGHPAWVCDDDLSVTICNKYEMRHLIIPPQSLVLVKDHQYVKSKQVIAEVVHTATPATVGVVHKCINSDTCGELHVGARVSRGLEHGYNNIIALPEASHIWVLSAGKLRSGGTRPIFYGVRDRLGTHQTLLAGEDPFHPIVHTVIPKSIRPLHDDRPVEDPGHSLTECYNHRRGLIHLSPARSNSLVPRGVPPLCRLPGRNTRSVKLPYSAAKGVLRRDKGYSPFVKNSIVSNYSDGGDTAEELRRTIRPLVVSGGAPGNKVEGLLVMSCETVVGEYRPSLIYEDHANVCNLTLSASAAALPASTNVGSISPPARRIGGRRGGGSAGQRATRDGSSNVKAAGVVKRAGVVLCGSKAPFMLPIEIVTGDSGSVDWKYYSCVFRNVGYSPIKFNPMRGKWWDLAPLAFPDNRADPPGELTDPNRAAHATPIEMVNPPLPFAQYYVNYRGNLGARSEGSEDCGVMAGLQYFSNVRANRRDRCSSDRRPVLGCKVGILRGSPDEYRKGASSFVLSPADISNIPLPPHRVGGNGRRPGGNNAASLIPVDPLGSPFTSGSARRAGRSAQLDTGTGVSSTGALLAAPPYDLARMAPVGPLGVSAGHPNAYSPAHTTRPSTFNYCRASINGTLPPNKDYIMENPSEAPPEVRWYLWGEDITAGPPYSVGTRGKKRSTYLYSRGHIPRSSAYLPCAKPRYRAVTLGQFICVGGAPTHQGSAPSRRSYQVKAIGAESMFIRFAEPYLADGGATVHVGPGDIVSKGDTLMTLIYERLRFGDIIFQGLPKIEQFLESRPGTSVSADLRDSFLDWSNSMAWIFGCPLGYLLSSRMSLERSKITLVDRIGGGYRSQGVRIADKHMEIVACRIAAKLGNLEDGMANVFPPGEPIETSRARRMNRATGAGSTYRPVLLGATGASPSTDGFLSEASLRDTARVSAGAAIRGQTDWLRGLKENVIVGGTVPTGTGRGGVLRPLNLPGEPRGIGASGVIQYLSTTMGEYPCLARCPLGPEFLLLPSGIAAHRALASLLGDDSSQ</sequence>
<dbReference type="Gene3D" id="1.10.132.30">
    <property type="match status" value="1"/>
</dbReference>
<dbReference type="GO" id="GO:0003677">
    <property type="term" value="F:DNA binding"/>
    <property type="evidence" value="ECO:0007669"/>
    <property type="project" value="InterPro"/>
</dbReference>
<proteinExistence type="inferred from homology"/>
<dbReference type="CDD" id="cd02655">
    <property type="entry name" value="RNAP_beta'_C"/>
    <property type="match status" value="1"/>
</dbReference>
<dbReference type="PANTHER" id="PTHR48443:SF1">
    <property type="entry name" value="DNA-DIRECTED RNA POLYMERASE SUBUNIT BETA"/>
    <property type="match status" value="1"/>
</dbReference>
<dbReference type="EC" id="2.7.7.6" evidence="1"/>
<keyword evidence="4" id="KW-0548">Nucleotidyltransferase</keyword>
<feature type="domain" description="RNA polymerase Rpb1" evidence="8">
    <location>
        <begin position="93"/>
        <end position="167"/>
    </location>
</feature>
<geneLocation type="plastid" evidence="9"/>
<dbReference type="InterPro" id="IPR012756">
    <property type="entry name" value="DNA-dir_RpoC2_beta_pp"/>
</dbReference>
<dbReference type="Pfam" id="PF05000">
    <property type="entry name" value="RNA_pol_Rpb1_4"/>
    <property type="match status" value="1"/>
</dbReference>
<feature type="region of interest" description="Disordered" evidence="6">
    <location>
        <begin position="926"/>
        <end position="945"/>
    </location>
</feature>
<keyword evidence="2" id="KW-0240">DNA-directed RNA polymerase</keyword>
<dbReference type="EMBL" id="MH549643">
    <property type="protein sequence ID" value="AZU95837.1"/>
    <property type="molecule type" value="Genomic_DNA"/>
</dbReference>
<dbReference type="RefSeq" id="YP_009555720.1">
    <property type="nucleotide sequence ID" value="NC_040926.1"/>
</dbReference>
<feature type="region of interest" description="Disordered" evidence="6">
    <location>
        <begin position="686"/>
        <end position="710"/>
    </location>
</feature>
<dbReference type="Gene3D" id="1.10.274.100">
    <property type="entry name" value="RNA polymerase Rpb1, domain 3"/>
    <property type="match status" value="1"/>
</dbReference>
<dbReference type="SUPFAM" id="SSF64484">
    <property type="entry name" value="beta and beta-prime subunits of DNA dependent RNA-polymerase"/>
    <property type="match status" value="1"/>
</dbReference>
<feature type="domain" description="RNA polymerase Rpb1" evidence="7">
    <location>
        <begin position="170"/>
        <end position="367"/>
    </location>
</feature>
<evidence type="ECO:0000256" key="2">
    <source>
        <dbReference type="ARBA" id="ARBA00022478"/>
    </source>
</evidence>
<name>A0A3Q9R254_9TRAC</name>
<dbReference type="GO" id="GO:0003899">
    <property type="term" value="F:DNA-directed RNA polymerase activity"/>
    <property type="evidence" value="ECO:0007669"/>
    <property type="project" value="UniProtKB-EC"/>
</dbReference>
<organism evidence="9">
    <name type="scientific">Selaginella kraussiana</name>
    <dbReference type="NCBI Taxonomy" id="81964"/>
    <lineage>
        <taxon>Eukaryota</taxon>
        <taxon>Viridiplantae</taxon>
        <taxon>Streptophyta</taxon>
        <taxon>Embryophyta</taxon>
        <taxon>Tracheophyta</taxon>
        <taxon>Lycopodiopsida</taxon>
        <taxon>Selaginellales</taxon>
        <taxon>Selaginellaceae</taxon>
        <taxon>Selaginella</taxon>
    </lineage>
</organism>
<dbReference type="GeneID" id="39109945"/>
<dbReference type="GO" id="GO:0006351">
    <property type="term" value="P:DNA-templated transcription"/>
    <property type="evidence" value="ECO:0007669"/>
    <property type="project" value="InterPro"/>
</dbReference>
<evidence type="ECO:0000259" key="8">
    <source>
        <dbReference type="Pfam" id="PF05000"/>
    </source>
</evidence>
<reference evidence="9" key="1">
    <citation type="journal article" date="2018" name="New Phytol.">
        <title>Lycophyte plastid genomics: extreme variation in GC, gene and intron content and multiple inversions between a direct and inverted orientation of the rRNA repeat.</title>
        <authorList>
            <person name="Mower J.P."/>
            <person name="Ma P.F."/>
            <person name="Grewe F."/>
            <person name="Taylor A."/>
            <person name="Michael T.P."/>
            <person name="VanBuren R."/>
            <person name="Qiu Y.L."/>
        </authorList>
    </citation>
    <scope>NUCLEOTIDE SEQUENCE</scope>
</reference>
<dbReference type="Gene3D" id="1.10.150.390">
    <property type="match status" value="1"/>
</dbReference>